<keyword evidence="3" id="KW-1185">Reference proteome</keyword>
<dbReference type="Proteomes" id="UP001257914">
    <property type="component" value="Unassembled WGS sequence"/>
</dbReference>
<dbReference type="InterPro" id="IPR022193">
    <property type="entry name" value="DUF3718"/>
</dbReference>
<organism evidence="2 3">
    <name type="scientific">Psychrosphaera aquimarina</name>
    <dbReference type="NCBI Taxonomy" id="2044854"/>
    <lineage>
        <taxon>Bacteria</taxon>
        <taxon>Pseudomonadati</taxon>
        <taxon>Pseudomonadota</taxon>
        <taxon>Gammaproteobacteria</taxon>
        <taxon>Alteromonadales</taxon>
        <taxon>Pseudoalteromonadaceae</taxon>
        <taxon>Psychrosphaera</taxon>
    </lineage>
</organism>
<dbReference type="EMBL" id="JAWCUA010000001">
    <property type="protein sequence ID" value="MDU0111481.1"/>
    <property type="molecule type" value="Genomic_DNA"/>
</dbReference>
<evidence type="ECO:0000313" key="2">
    <source>
        <dbReference type="EMBL" id="MDU0111481.1"/>
    </source>
</evidence>
<accession>A0ABU3QVL4</accession>
<sequence length="110" mass="11837">MNTFTKTITTIALTLSTIGMANAANRVVAADDSVTSKLCVVAAQGSRVELHNAIKESGLSKKYIAQNVNCNDQSILEFVQTHSDSPEKIHNVLTNGRYNTNVNITDLASN</sequence>
<protein>
    <submittedName>
        <fullName evidence="2">DUF3718 domain-containing protein</fullName>
    </submittedName>
</protein>
<dbReference type="RefSeq" id="WP_315945440.1">
    <property type="nucleotide sequence ID" value="NZ_JAWCUA010000001.1"/>
</dbReference>
<name>A0ABU3QVL4_9GAMM</name>
<feature type="signal peptide" evidence="1">
    <location>
        <begin position="1"/>
        <end position="23"/>
    </location>
</feature>
<evidence type="ECO:0000256" key="1">
    <source>
        <dbReference type="SAM" id="SignalP"/>
    </source>
</evidence>
<reference evidence="2 3" key="1">
    <citation type="submission" date="2023-10" db="EMBL/GenBank/DDBJ databases">
        <title>Psychrosphaera aquimaarina strain SW33 isolated from seawater.</title>
        <authorList>
            <person name="Bayburt H."/>
            <person name="Kim J.M."/>
            <person name="Choi B.J."/>
            <person name="Jeon C.O."/>
        </authorList>
    </citation>
    <scope>NUCLEOTIDE SEQUENCE [LARGE SCALE GENOMIC DNA]</scope>
    <source>
        <strain evidence="2 3">KCTC 52743</strain>
    </source>
</reference>
<gene>
    <name evidence="2" type="ORF">RT723_00305</name>
</gene>
<comment type="caution">
    <text evidence="2">The sequence shown here is derived from an EMBL/GenBank/DDBJ whole genome shotgun (WGS) entry which is preliminary data.</text>
</comment>
<evidence type="ECO:0000313" key="3">
    <source>
        <dbReference type="Proteomes" id="UP001257914"/>
    </source>
</evidence>
<feature type="chain" id="PRO_5046236183" evidence="1">
    <location>
        <begin position="24"/>
        <end position="110"/>
    </location>
</feature>
<keyword evidence="1" id="KW-0732">Signal</keyword>
<proteinExistence type="predicted"/>
<dbReference type="Pfam" id="PF12514">
    <property type="entry name" value="DUF3718"/>
    <property type="match status" value="1"/>
</dbReference>